<dbReference type="SFLD" id="SFLDG00178">
    <property type="entry name" value="enolase"/>
    <property type="match status" value="1"/>
</dbReference>
<comment type="function">
    <text evidence="9">Catalyzes the reversible conversion of 2-phosphoglycerate (2-PG) into phosphoenolpyruvate (PEP). It is essential for the degradation of carbohydrates via glycolysis.</text>
</comment>
<accession>A0A0G2Z9R5</accession>
<dbReference type="SFLD" id="SFLDS00001">
    <property type="entry name" value="Enolase"/>
    <property type="match status" value="1"/>
</dbReference>
<dbReference type="GO" id="GO:0004634">
    <property type="term" value="F:phosphopyruvate hydratase activity"/>
    <property type="evidence" value="ECO:0007669"/>
    <property type="project" value="UniProtKB-UniRule"/>
</dbReference>
<dbReference type="Gene3D" id="3.20.20.120">
    <property type="entry name" value="Enolase-like C-terminal domain"/>
    <property type="match status" value="1"/>
</dbReference>
<evidence type="ECO:0000256" key="5">
    <source>
        <dbReference type="ARBA" id="ARBA00022525"/>
    </source>
</evidence>
<feature type="binding site" evidence="9">
    <location>
        <position position="338"/>
    </location>
    <ligand>
        <name>(2R)-2-phosphoglycerate</name>
        <dbReference type="ChEBI" id="CHEBI:58289"/>
    </ligand>
</feature>
<dbReference type="InterPro" id="IPR020811">
    <property type="entry name" value="Enolase_N"/>
</dbReference>
<feature type="binding site" evidence="9 12">
    <location>
        <position position="313"/>
    </location>
    <ligand>
        <name>Mg(2+)</name>
        <dbReference type="ChEBI" id="CHEBI:18420"/>
    </ligand>
</feature>
<feature type="binding site" evidence="11">
    <location>
        <begin position="365"/>
        <end position="368"/>
    </location>
    <ligand>
        <name>substrate</name>
    </ligand>
</feature>
<comment type="catalytic activity">
    <reaction evidence="9">
        <text>(2R)-2-phosphoglycerate = phosphoenolpyruvate + H2O</text>
        <dbReference type="Rhea" id="RHEA:10164"/>
        <dbReference type="ChEBI" id="CHEBI:15377"/>
        <dbReference type="ChEBI" id="CHEBI:58289"/>
        <dbReference type="ChEBI" id="CHEBI:58702"/>
        <dbReference type="EC" id="4.2.1.11"/>
    </reaction>
</comment>
<gene>
    <name evidence="9 15" type="primary">eno</name>
    <name evidence="15" type="ORF">IX53_02225</name>
</gene>
<dbReference type="NCBIfam" id="TIGR01060">
    <property type="entry name" value="eno"/>
    <property type="match status" value="1"/>
</dbReference>
<evidence type="ECO:0000256" key="8">
    <source>
        <dbReference type="ARBA" id="ARBA00023239"/>
    </source>
</evidence>
<dbReference type="Proteomes" id="UP000035159">
    <property type="component" value="Chromosome"/>
</dbReference>
<comment type="subcellular location">
    <subcellularLocation>
        <location evidence="9">Cytoplasm</location>
    </subcellularLocation>
    <subcellularLocation>
        <location evidence="9">Secreted</location>
    </subcellularLocation>
    <subcellularLocation>
        <location evidence="9">Cell surface</location>
    </subcellularLocation>
    <text evidence="9">Fractions of enolase are present in both the cytoplasm and on the cell surface.</text>
</comment>
<evidence type="ECO:0000313" key="15">
    <source>
        <dbReference type="EMBL" id="AKI96831.1"/>
    </source>
</evidence>
<dbReference type="STRING" id="1330330.IX53_02225"/>
<feature type="binding site" evidence="11">
    <location>
        <position position="286"/>
    </location>
    <ligand>
        <name>substrate</name>
    </ligand>
</feature>
<dbReference type="EMBL" id="CP011232">
    <property type="protein sequence ID" value="AKI96831.1"/>
    <property type="molecule type" value="Genomic_DNA"/>
</dbReference>
<dbReference type="InterPro" id="IPR020809">
    <property type="entry name" value="Enolase_CS"/>
</dbReference>
<protein>
    <recommendedName>
        <fullName evidence="4 9">Enolase</fullName>
        <ecNumber evidence="3 9">4.2.1.11</ecNumber>
    </recommendedName>
    <alternativeName>
        <fullName evidence="9">2-phospho-D-glycerate hydro-lyase</fullName>
    </alternativeName>
    <alternativeName>
        <fullName evidence="9">2-phosphoglycerate dehydratase</fullName>
    </alternativeName>
</protein>
<evidence type="ECO:0000256" key="2">
    <source>
        <dbReference type="ARBA" id="ARBA00009604"/>
    </source>
</evidence>
<dbReference type="GO" id="GO:0000287">
    <property type="term" value="F:magnesium ion binding"/>
    <property type="evidence" value="ECO:0007669"/>
    <property type="project" value="UniProtKB-UniRule"/>
</dbReference>
<feature type="domain" description="Enolase N-terminal" evidence="14">
    <location>
        <begin position="5"/>
        <end position="135"/>
    </location>
</feature>
<dbReference type="HAMAP" id="MF_00318">
    <property type="entry name" value="Enolase"/>
    <property type="match status" value="1"/>
</dbReference>
<dbReference type="PROSITE" id="PS00164">
    <property type="entry name" value="ENOLASE"/>
    <property type="match status" value="1"/>
</dbReference>
<dbReference type="InterPro" id="IPR036849">
    <property type="entry name" value="Enolase-like_C_sf"/>
</dbReference>
<feature type="binding site" evidence="11">
    <location>
        <position position="313"/>
    </location>
    <ligand>
        <name>substrate</name>
    </ligand>
</feature>
<dbReference type="RefSeq" id="WP_047753966.1">
    <property type="nucleotide sequence ID" value="NZ_CAJUHA010000004.1"/>
</dbReference>
<dbReference type="Pfam" id="PF00113">
    <property type="entry name" value="Enolase_C"/>
    <property type="match status" value="1"/>
</dbReference>
<evidence type="ECO:0000256" key="10">
    <source>
        <dbReference type="PIRSR" id="PIRSR001400-1"/>
    </source>
</evidence>
<dbReference type="AlphaFoldDB" id="A0A0G2Z9R5"/>
<comment type="pathway">
    <text evidence="1 9">Carbohydrate degradation; glycolysis; pyruvate from D-glyceraldehyde 3-phosphate: step 4/5.</text>
</comment>
<feature type="domain" description="Enolase C-terminal TIM barrel" evidence="13">
    <location>
        <begin position="140"/>
        <end position="426"/>
    </location>
</feature>
<evidence type="ECO:0000256" key="12">
    <source>
        <dbReference type="PIRSR" id="PIRSR001400-3"/>
    </source>
</evidence>
<feature type="active site" description="Proton acceptor" evidence="9 10">
    <location>
        <position position="338"/>
    </location>
</feature>
<dbReference type="Pfam" id="PF03952">
    <property type="entry name" value="Enolase_N"/>
    <property type="match status" value="1"/>
</dbReference>
<dbReference type="Gene3D" id="3.30.390.10">
    <property type="entry name" value="Enolase-like, N-terminal domain"/>
    <property type="match status" value="1"/>
</dbReference>
<dbReference type="InterPro" id="IPR020810">
    <property type="entry name" value="Enolase_C"/>
</dbReference>
<dbReference type="UniPathway" id="UPA00109">
    <property type="reaction ID" value="UER00187"/>
</dbReference>
<evidence type="ECO:0000256" key="7">
    <source>
        <dbReference type="ARBA" id="ARBA00023152"/>
    </source>
</evidence>
<evidence type="ECO:0000256" key="3">
    <source>
        <dbReference type="ARBA" id="ARBA00012058"/>
    </source>
</evidence>
<dbReference type="FunFam" id="3.30.390.10:FF:000001">
    <property type="entry name" value="Enolase"/>
    <property type="match status" value="1"/>
</dbReference>
<dbReference type="PANTHER" id="PTHR11902:SF1">
    <property type="entry name" value="ENOLASE"/>
    <property type="match status" value="1"/>
</dbReference>
<keyword evidence="6 9" id="KW-0460">Magnesium</keyword>
<feature type="binding site" evidence="9 12">
    <location>
        <position position="243"/>
    </location>
    <ligand>
        <name>Mg(2+)</name>
        <dbReference type="ChEBI" id="CHEBI:18420"/>
    </ligand>
</feature>
<dbReference type="GO" id="GO:0000015">
    <property type="term" value="C:phosphopyruvate hydratase complex"/>
    <property type="evidence" value="ECO:0007669"/>
    <property type="project" value="InterPro"/>
</dbReference>
<feature type="binding site" evidence="9 12">
    <location>
        <position position="286"/>
    </location>
    <ligand>
        <name>Mg(2+)</name>
        <dbReference type="ChEBI" id="CHEBI:18420"/>
    </ligand>
</feature>
<evidence type="ECO:0000256" key="11">
    <source>
        <dbReference type="PIRSR" id="PIRSR001400-2"/>
    </source>
</evidence>
<dbReference type="OrthoDB" id="9804716at2"/>
<sequence length="427" mass="47098">MYAQIVDLIAREVLDSRGNPTIEVEVWLDDGTSARAIVPSGASTGKFEALELRDGDKKRYLGKGVLKAVDNVNEIIAPEIIGMNALNQITLDNTLLKLDGTENKDKLGANAILGVSMAVARAAASYLDIPLYKYLGGANARQLPVPFMNIINGGKHADNSLDIQEFMIVPVGFENFREALRAGVETFHHLKKLLKTDGHVTAVGDEGGFAPNFGSNEEAIQYIIKAIESAGYRAGEEIYIALDCAADSFFDEKKGVYLVDGKEMSGDDLIAYYEDLTNRYPIISIEDPFHEEDWEVFRKFNERLGNRIQIVGDDLYVTNLNRLKKGVELECSNSILIKLNQIGSVTETLETIEYAQKHGMSCVISHRSGETEDTFIAHLAVATNSGMIKTGSASRSERIAKYNELLRIEEELGDSAFFAGMDSFYNL</sequence>
<keyword evidence="5 9" id="KW-0964">Secreted</keyword>
<dbReference type="CDD" id="cd03313">
    <property type="entry name" value="enolase"/>
    <property type="match status" value="1"/>
</dbReference>
<feature type="binding site" evidence="11">
    <location>
        <position position="156"/>
    </location>
    <ligand>
        <name>substrate</name>
    </ligand>
</feature>
<keyword evidence="9" id="KW-0963">Cytoplasm</keyword>
<dbReference type="GO" id="GO:0009986">
    <property type="term" value="C:cell surface"/>
    <property type="evidence" value="ECO:0007669"/>
    <property type="project" value="UniProtKB-SubCell"/>
</dbReference>
<evidence type="ECO:0000259" key="14">
    <source>
        <dbReference type="SMART" id="SM01193"/>
    </source>
</evidence>
<feature type="binding site" evidence="9">
    <location>
        <position position="368"/>
    </location>
    <ligand>
        <name>(2R)-2-phosphoglycerate</name>
        <dbReference type="ChEBI" id="CHEBI:58289"/>
    </ligand>
</feature>
<dbReference type="SUPFAM" id="SSF51604">
    <property type="entry name" value="Enolase C-terminal domain-like"/>
    <property type="match status" value="1"/>
</dbReference>
<dbReference type="KEGG" id="kpf:IX53_02225"/>
<dbReference type="SMART" id="SM01192">
    <property type="entry name" value="Enolase_C"/>
    <property type="match status" value="1"/>
</dbReference>
<evidence type="ECO:0000256" key="9">
    <source>
        <dbReference type="HAMAP-Rule" id="MF_00318"/>
    </source>
</evidence>
<dbReference type="EC" id="4.2.1.11" evidence="3 9"/>
<dbReference type="GO" id="GO:0005576">
    <property type="term" value="C:extracellular region"/>
    <property type="evidence" value="ECO:0007669"/>
    <property type="project" value="UniProtKB-SubCell"/>
</dbReference>
<dbReference type="PIRSF" id="PIRSF001400">
    <property type="entry name" value="Enolase"/>
    <property type="match status" value="1"/>
</dbReference>
<comment type="cofactor">
    <cofactor evidence="12">
        <name>Mg(2+)</name>
        <dbReference type="ChEBI" id="CHEBI:18420"/>
    </cofactor>
    <text evidence="12">Mg(2+) is required for catalysis and for stabilizing the dimer.</text>
</comment>
<comment type="similarity">
    <text evidence="2 9">Belongs to the enolase family.</text>
</comment>
<name>A0A0G2Z9R5_9BACT</name>
<evidence type="ECO:0000256" key="1">
    <source>
        <dbReference type="ARBA" id="ARBA00005031"/>
    </source>
</evidence>
<dbReference type="PRINTS" id="PR00148">
    <property type="entry name" value="ENOLASE"/>
</dbReference>
<organism evidence="15 16">
    <name type="scientific">Kosmotoga pacifica</name>
    <dbReference type="NCBI Taxonomy" id="1330330"/>
    <lineage>
        <taxon>Bacteria</taxon>
        <taxon>Thermotogati</taxon>
        <taxon>Thermotogota</taxon>
        <taxon>Thermotogae</taxon>
        <taxon>Kosmotogales</taxon>
        <taxon>Kosmotogaceae</taxon>
        <taxon>Kosmotoga</taxon>
    </lineage>
</organism>
<comment type="cofactor">
    <cofactor evidence="9">
        <name>Mg(2+)</name>
        <dbReference type="ChEBI" id="CHEBI:18420"/>
    </cofactor>
    <text evidence="9">Binds a second Mg(2+) ion via substrate during catalysis.</text>
</comment>
<feature type="active site" description="Proton donor" evidence="9 10">
    <location>
        <position position="206"/>
    </location>
</feature>
<dbReference type="SFLD" id="SFLDF00002">
    <property type="entry name" value="enolase"/>
    <property type="match status" value="1"/>
</dbReference>
<evidence type="ECO:0000259" key="13">
    <source>
        <dbReference type="SMART" id="SM01192"/>
    </source>
</evidence>
<keyword evidence="16" id="KW-1185">Reference proteome</keyword>
<feature type="binding site" evidence="11">
    <location>
        <position position="389"/>
    </location>
    <ligand>
        <name>substrate</name>
    </ligand>
</feature>
<feature type="binding site" evidence="11">
    <location>
        <position position="165"/>
    </location>
    <ligand>
        <name>substrate</name>
    </ligand>
</feature>
<dbReference type="PANTHER" id="PTHR11902">
    <property type="entry name" value="ENOLASE"/>
    <property type="match status" value="1"/>
</dbReference>
<keyword evidence="7 9" id="KW-0324">Glycolysis</keyword>
<dbReference type="InterPro" id="IPR029017">
    <property type="entry name" value="Enolase-like_N"/>
</dbReference>
<feature type="binding site" evidence="9">
    <location>
        <position position="164"/>
    </location>
    <ligand>
        <name>(2R)-2-phosphoglycerate</name>
        <dbReference type="ChEBI" id="CHEBI:58289"/>
    </ligand>
</feature>
<dbReference type="GO" id="GO:0006096">
    <property type="term" value="P:glycolytic process"/>
    <property type="evidence" value="ECO:0007669"/>
    <property type="project" value="UniProtKB-UniRule"/>
</dbReference>
<feature type="binding site" evidence="9">
    <location>
        <position position="367"/>
    </location>
    <ligand>
        <name>(2R)-2-phosphoglycerate</name>
        <dbReference type="ChEBI" id="CHEBI:58289"/>
    </ligand>
</feature>
<reference evidence="15 16" key="1">
    <citation type="submission" date="2015-04" db="EMBL/GenBank/DDBJ databases">
        <title>Complete Genome Sequence of Kosmotoga pacifica SLHLJ1.</title>
        <authorList>
            <person name="Jiang L.J."/>
            <person name="Shao Z.Z."/>
            <person name="Jebbar M."/>
        </authorList>
    </citation>
    <scope>NUCLEOTIDE SEQUENCE [LARGE SCALE GENOMIC DNA]</scope>
    <source>
        <strain evidence="15 16">SLHLJ1</strain>
    </source>
</reference>
<dbReference type="SUPFAM" id="SSF54826">
    <property type="entry name" value="Enolase N-terminal domain-like"/>
    <property type="match status" value="1"/>
</dbReference>
<dbReference type="PATRIC" id="fig|1330330.3.peg.454"/>
<dbReference type="InterPro" id="IPR000941">
    <property type="entry name" value="Enolase"/>
</dbReference>
<evidence type="ECO:0000313" key="16">
    <source>
        <dbReference type="Proteomes" id="UP000035159"/>
    </source>
</evidence>
<feature type="binding site" evidence="9">
    <location>
        <position position="389"/>
    </location>
    <ligand>
        <name>(2R)-2-phosphoglycerate</name>
        <dbReference type="ChEBI" id="CHEBI:58289"/>
    </ligand>
</feature>
<evidence type="ECO:0000256" key="4">
    <source>
        <dbReference type="ARBA" id="ARBA00017068"/>
    </source>
</evidence>
<keyword evidence="9 12" id="KW-0479">Metal-binding</keyword>
<dbReference type="SMART" id="SM01193">
    <property type="entry name" value="Enolase_N"/>
    <property type="match status" value="1"/>
</dbReference>
<evidence type="ECO:0000256" key="6">
    <source>
        <dbReference type="ARBA" id="ARBA00022842"/>
    </source>
</evidence>
<proteinExistence type="inferred from homology"/>
<keyword evidence="8 9" id="KW-0456">Lyase</keyword>